<comment type="caution">
    <text evidence="1">The sequence shown here is derived from an EMBL/GenBank/DDBJ whole genome shotgun (WGS) entry which is preliminary data.</text>
</comment>
<protein>
    <submittedName>
        <fullName evidence="1">Phage tail family protein</fullName>
    </submittedName>
</protein>
<keyword evidence="2" id="KW-1185">Reference proteome</keyword>
<gene>
    <name evidence="1" type="ORF">KTH90_18660</name>
</gene>
<evidence type="ECO:0000313" key="1">
    <source>
        <dbReference type="EMBL" id="MBU9728035.1"/>
    </source>
</evidence>
<evidence type="ECO:0000313" key="2">
    <source>
        <dbReference type="Proteomes" id="UP001314681"/>
    </source>
</evidence>
<dbReference type="Gene3D" id="2.40.30.200">
    <property type="match status" value="1"/>
</dbReference>
<sequence>MSGIRIGEKHTEDNWGLIWTDLILSAPEAKTVKVEIPGADGTIDLTEALGGVKFHERQIEFDFLLQDRNIETWHKITNEIMNYIHGKRLQIILDTEPEFYYEGRFLVDSQKSDAVHSIIAIVGSVDPYKYEVSDSLGDWMWDDFNFETGIVREYNDLQVEGELTVIIPGLRKHVIPIITASAAMAVSYQSKYYDLVAGVNKIYDLVLGEEENTLTFTGSGTVSIEYRGGSL</sequence>
<name>A0ABS6KBZ2_9FIRM</name>
<proteinExistence type="predicted"/>
<reference evidence="1 2" key="1">
    <citation type="submission" date="2021-06" db="EMBL/GenBank/DDBJ databases">
        <title>Description of novel taxa of the family Lachnospiraceae.</title>
        <authorList>
            <person name="Chaplin A.V."/>
            <person name="Sokolova S.R."/>
            <person name="Pikina A.P."/>
            <person name="Korzhanova M."/>
            <person name="Belova V."/>
            <person name="Korostin D."/>
            <person name="Efimov B.A."/>
        </authorList>
    </citation>
    <scope>NUCLEOTIDE SEQUENCE [LARGE SCALE GENOMIC DNA]</scope>
    <source>
        <strain evidence="1 2">ASD4241</strain>
    </source>
</reference>
<dbReference type="EMBL" id="JAHQCX010000016">
    <property type="protein sequence ID" value="MBU9728035.1"/>
    <property type="molecule type" value="Genomic_DNA"/>
</dbReference>
<accession>A0ABS6KBZ2</accession>
<dbReference type="RefSeq" id="WP_158353119.1">
    <property type="nucleotide sequence ID" value="NZ_JAHQCX010000016.1"/>
</dbReference>
<dbReference type="Proteomes" id="UP001314681">
    <property type="component" value="Unassembled WGS sequence"/>
</dbReference>
<organism evidence="1 2">
    <name type="scientific">Diplocloster modestus</name>
    <dbReference type="NCBI Taxonomy" id="2850322"/>
    <lineage>
        <taxon>Bacteria</taxon>
        <taxon>Bacillati</taxon>
        <taxon>Bacillota</taxon>
        <taxon>Clostridia</taxon>
        <taxon>Lachnospirales</taxon>
        <taxon>Lachnospiraceae</taxon>
        <taxon>Diplocloster</taxon>
    </lineage>
</organism>